<organism evidence="2 3">
    <name type="scientific">Pyrodictium delaneyi</name>
    <dbReference type="NCBI Taxonomy" id="1273541"/>
    <lineage>
        <taxon>Archaea</taxon>
        <taxon>Thermoproteota</taxon>
        <taxon>Thermoprotei</taxon>
        <taxon>Desulfurococcales</taxon>
        <taxon>Pyrodictiaceae</taxon>
        <taxon>Pyrodictium</taxon>
    </lineage>
</organism>
<proteinExistence type="predicted"/>
<evidence type="ECO:0000256" key="1">
    <source>
        <dbReference type="PIRSR" id="PIRSR005902-1"/>
    </source>
</evidence>
<dbReference type="PANTHER" id="PTHR46124">
    <property type="entry name" value="D-AMINOACYL-TRNA DEACYLASE"/>
    <property type="match status" value="1"/>
</dbReference>
<dbReference type="EMBL" id="DQVR01000031">
    <property type="protein sequence ID" value="HIQ23644.1"/>
    <property type="molecule type" value="Genomic_DNA"/>
</dbReference>
<dbReference type="InterPro" id="IPR032466">
    <property type="entry name" value="Metal_Hydrolase"/>
</dbReference>
<dbReference type="GO" id="GO:0046872">
    <property type="term" value="F:metal ion binding"/>
    <property type="evidence" value="ECO:0007669"/>
    <property type="project" value="UniProtKB-KW"/>
</dbReference>
<accession>A0A832ZTU4</accession>
<dbReference type="Pfam" id="PF01026">
    <property type="entry name" value="TatD_DNase"/>
    <property type="match status" value="1"/>
</dbReference>
<feature type="binding site" evidence="1">
    <location>
        <position position="11"/>
    </location>
    <ligand>
        <name>a divalent metal cation</name>
        <dbReference type="ChEBI" id="CHEBI:60240"/>
        <label>1</label>
    </ligand>
</feature>
<dbReference type="Gene3D" id="3.20.20.140">
    <property type="entry name" value="Metal-dependent hydrolases"/>
    <property type="match status" value="1"/>
</dbReference>
<feature type="binding site" evidence="1">
    <location>
        <position position="94"/>
    </location>
    <ligand>
        <name>a divalent metal cation</name>
        <dbReference type="ChEBI" id="CHEBI:60240"/>
        <label>1</label>
    </ligand>
</feature>
<reference evidence="2" key="1">
    <citation type="journal article" date="2020" name="ISME J.">
        <title>Gammaproteobacteria mediating utilization of methyl-, sulfur- and petroleum organic compounds in deep ocean hydrothermal plumes.</title>
        <authorList>
            <person name="Zhou Z."/>
            <person name="Liu Y."/>
            <person name="Pan J."/>
            <person name="Cron B.R."/>
            <person name="Toner B.M."/>
            <person name="Anantharaman K."/>
            <person name="Breier J.A."/>
            <person name="Dick G.J."/>
            <person name="Li M."/>
        </authorList>
    </citation>
    <scope>NUCLEOTIDE SEQUENCE</scope>
    <source>
        <strain evidence="2">SZUA-1523</strain>
    </source>
</reference>
<name>A0A832ZTU4_9CREN</name>
<evidence type="ECO:0000313" key="2">
    <source>
        <dbReference type="EMBL" id="HIQ23644.1"/>
    </source>
</evidence>
<feature type="binding site" evidence="1">
    <location>
        <position position="13"/>
    </location>
    <ligand>
        <name>a divalent metal cation</name>
        <dbReference type="ChEBI" id="CHEBI:60240"/>
        <label>1</label>
    </ligand>
</feature>
<dbReference type="CDD" id="cd01310">
    <property type="entry name" value="TatD_DNAse"/>
    <property type="match status" value="1"/>
</dbReference>
<feature type="binding site" evidence="1">
    <location>
        <position position="130"/>
    </location>
    <ligand>
        <name>a divalent metal cation</name>
        <dbReference type="ChEBI" id="CHEBI:60240"/>
        <label>2</label>
    </ligand>
</feature>
<keyword evidence="1" id="KW-0479">Metal-binding</keyword>
<protein>
    <submittedName>
        <fullName evidence="2">TatD family deoxyribonuclease</fullName>
    </submittedName>
</protein>
<comment type="caution">
    <text evidence="2">The sequence shown here is derived from an EMBL/GenBank/DDBJ whole genome shotgun (WGS) entry which is preliminary data.</text>
</comment>
<feature type="binding site" evidence="1">
    <location>
        <position position="201"/>
    </location>
    <ligand>
        <name>a divalent metal cation</name>
        <dbReference type="ChEBI" id="CHEBI:60240"/>
        <label>1</label>
    </ligand>
</feature>
<dbReference type="GO" id="GO:0016788">
    <property type="term" value="F:hydrolase activity, acting on ester bonds"/>
    <property type="evidence" value="ECO:0007669"/>
    <property type="project" value="InterPro"/>
</dbReference>
<dbReference type="InterPro" id="IPR001130">
    <property type="entry name" value="TatD-like"/>
</dbReference>
<feature type="binding site" evidence="1">
    <location>
        <position position="153"/>
    </location>
    <ligand>
        <name>a divalent metal cation</name>
        <dbReference type="ChEBI" id="CHEBI:60240"/>
        <label>2</label>
    </ligand>
</feature>
<dbReference type="Proteomes" id="UP000600071">
    <property type="component" value="Unassembled WGS sequence"/>
</dbReference>
<gene>
    <name evidence="2" type="ORF">EYH50_01180</name>
</gene>
<sequence>MPGNVYLVDAHCHLHEYSIEEINALTLSNNIVIVAVGDDLETSNRVIEIAKTKSNILPCVGLHPWHVKSREEGLNTAKKIIELALENNIKCIGEVGLDTKFVAETIELQREIFKLFLEAARDNKLVLNLHTAGTWEEVYQLLVRYDIERAMFHWYTGPLYLLKDIEASGYMISINPAVKIQRKHKAVVENAPITIMLTESDGPYEYRGMKLNPLMVREVVGIIASIKNVDQHLVQRQIIHNLEKLFGAIINYI</sequence>
<dbReference type="SUPFAM" id="SSF51556">
    <property type="entry name" value="Metallo-dependent hydrolases"/>
    <property type="match status" value="1"/>
</dbReference>
<dbReference type="PIRSF" id="PIRSF005902">
    <property type="entry name" value="DNase_TatD"/>
    <property type="match status" value="1"/>
</dbReference>
<dbReference type="AlphaFoldDB" id="A0A832ZTU4"/>
<evidence type="ECO:0000313" key="3">
    <source>
        <dbReference type="Proteomes" id="UP000600071"/>
    </source>
</evidence>
<dbReference type="PANTHER" id="PTHR46124:SF2">
    <property type="entry name" value="D-AMINOACYL-TRNA DEACYLASE"/>
    <property type="match status" value="1"/>
</dbReference>